<sequence>MLRAFRGKKLIVVERRPSLTAACHAQLTAAGATVAGPVFSVEQVLNLLEAGDVDGAIIDVKVDVEMMLRLAMLLESMATPFVFASFIDVNSEGYSFGGDRKHLRKIADVLFGSPGPASTLH</sequence>
<keyword evidence="1" id="KW-0614">Plasmid</keyword>
<accession>A0A4D7Z493</accession>
<gene>
    <name evidence="1" type="ORF">CFBP7129_26285</name>
</gene>
<reference evidence="1 2" key="1">
    <citation type="submission" date="2019-04" db="EMBL/GenBank/DDBJ databases">
        <title>Complete genome sequence of Agrobacterium tumefaciens CFBP7129.</title>
        <authorList>
            <person name="Haryono M."/>
            <person name="Lin Y.-C."/>
            <person name="Lai E.-M."/>
            <person name="Kuo C.-H."/>
        </authorList>
    </citation>
    <scope>NUCLEOTIDE SEQUENCE [LARGE SCALE GENOMIC DNA]</scope>
    <source>
        <strain evidence="1 2">CFBP7129</strain>
        <plasmid evidence="2">patcfbp7129a</plasmid>
    </source>
</reference>
<geneLocation type="plasmid" evidence="2">
    <name>patcfbp7129a</name>
</geneLocation>
<evidence type="ECO:0000313" key="1">
    <source>
        <dbReference type="EMBL" id="QCL97729.1"/>
    </source>
</evidence>
<protein>
    <submittedName>
        <fullName evidence="1">Uncharacterized protein</fullName>
    </submittedName>
</protein>
<organism evidence="1 2">
    <name type="scientific">Agrobacterium tumefaciens</name>
    <dbReference type="NCBI Taxonomy" id="358"/>
    <lineage>
        <taxon>Bacteria</taxon>
        <taxon>Pseudomonadati</taxon>
        <taxon>Pseudomonadota</taxon>
        <taxon>Alphaproteobacteria</taxon>
        <taxon>Hyphomicrobiales</taxon>
        <taxon>Rhizobiaceae</taxon>
        <taxon>Rhizobium/Agrobacterium group</taxon>
        <taxon>Agrobacterium</taxon>
        <taxon>Agrobacterium tumefaciens complex</taxon>
    </lineage>
</organism>
<name>A0A4D7Z493_AGRTU</name>
<proteinExistence type="predicted"/>
<dbReference type="Gene3D" id="3.40.50.2300">
    <property type="match status" value="1"/>
</dbReference>
<dbReference type="RefSeq" id="WP_080821232.1">
    <property type="nucleotide sequence ID" value="NZ_CP039924.1"/>
</dbReference>
<dbReference type="EMBL" id="CP039924">
    <property type="protein sequence ID" value="QCL97729.1"/>
    <property type="molecule type" value="Genomic_DNA"/>
</dbReference>
<evidence type="ECO:0000313" key="2">
    <source>
        <dbReference type="Proteomes" id="UP000298649"/>
    </source>
</evidence>
<dbReference type="Proteomes" id="UP000298649">
    <property type="component" value="Plasmid pAtCFBP7129a"/>
</dbReference>
<dbReference type="AlphaFoldDB" id="A0A4D7Z493"/>